<name>A0A0H3L7A1_PANAA</name>
<dbReference type="Proteomes" id="UP000006690">
    <property type="component" value="Chromosome"/>
</dbReference>
<dbReference type="eggNOG" id="ENOG503480X">
    <property type="taxonomic scope" value="Bacteria"/>
</dbReference>
<proteinExistence type="predicted"/>
<dbReference type="EMBL" id="AP012032">
    <property type="protein sequence ID" value="BAK12739.1"/>
    <property type="molecule type" value="Genomic_DNA"/>
</dbReference>
<protein>
    <submittedName>
        <fullName evidence="1">Uncharacterized protein</fullName>
    </submittedName>
</protein>
<dbReference type="PATRIC" id="fig|932677.3.peg.3102"/>
<dbReference type="HOGENOM" id="CLU_163216_0_0_6"/>
<reference evidence="2" key="1">
    <citation type="journal article" date="2012" name="Appl. Microbiol. Biotechnol.">
        <title>The complete genome sequence of Pantoea ananatis AJ13355, an organism with great biotechnological potential.</title>
        <authorList>
            <person name="Hara Y."/>
            <person name="Kadotani N."/>
            <person name="Izui H."/>
            <person name="Katashkina J.I."/>
            <person name="Kuvaeva T.M."/>
            <person name="Andreeva I.G."/>
            <person name="Golubeva L.I."/>
            <person name="Malko D.B."/>
            <person name="Makeev V.J."/>
            <person name="Mashko S.V."/>
            <person name="Kozlov Y.I."/>
        </authorList>
    </citation>
    <scope>NUCLEOTIDE SEQUENCE [LARGE SCALE GENOMIC DNA]</scope>
    <source>
        <strain evidence="2">AJ13355</strain>
    </source>
</reference>
<evidence type="ECO:0000313" key="1">
    <source>
        <dbReference type="EMBL" id="BAK12739.1"/>
    </source>
</evidence>
<dbReference type="KEGG" id="paj:PAJ_2659"/>
<evidence type="ECO:0000313" key="2">
    <source>
        <dbReference type="Proteomes" id="UP000006690"/>
    </source>
</evidence>
<accession>A0A0H3L7A1</accession>
<dbReference type="AlphaFoldDB" id="A0A0H3L7A1"/>
<sequence length="139" mass="16668">MRVLIRQNPLQRFSEEPMNRTVQVISQSSAGPRFTAEQDCHSEKMTFDAFRQHWRLLRDHNRNPSLRYFNRQNDDFKFCVLTLANRDCPGMFRLEDIGRPFQFFDQARREHIILAMNKLARWGNMLPRQFSTADCFLPE</sequence>
<organism evidence="1 2">
    <name type="scientific">Pantoea ananatis (strain AJ13355)</name>
    <dbReference type="NCBI Taxonomy" id="932677"/>
    <lineage>
        <taxon>Bacteria</taxon>
        <taxon>Pseudomonadati</taxon>
        <taxon>Pseudomonadota</taxon>
        <taxon>Gammaproteobacteria</taxon>
        <taxon>Enterobacterales</taxon>
        <taxon>Erwiniaceae</taxon>
        <taxon>Pantoea</taxon>
    </lineage>
</organism>
<gene>
    <name evidence="1" type="ordered locus">PAJ_2659</name>
</gene>